<dbReference type="GO" id="GO:0004757">
    <property type="term" value="F:sepiapterin reductase (NADP+) activity"/>
    <property type="evidence" value="ECO:0007669"/>
    <property type="project" value="TreeGrafter"/>
</dbReference>
<dbReference type="Gene3D" id="3.40.50.720">
    <property type="entry name" value="NAD(P)-binding Rossmann-like Domain"/>
    <property type="match status" value="1"/>
</dbReference>
<dbReference type="EMBL" id="CP018866">
    <property type="protein sequence ID" value="AST93188.1"/>
    <property type="molecule type" value="Genomic_DNA"/>
</dbReference>
<evidence type="ECO:0000256" key="1">
    <source>
        <dbReference type="ARBA" id="ARBA00004496"/>
    </source>
</evidence>
<keyword evidence="3" id="KW-0963">Cytoplasm</keyword>
<dbReference type="InterPro" id="IPR051721">
    <property type="entry name" value="Biopterin_syn/organic_redct"/>
</dbReference>
<dbReference type="PANTHER" id="PTHR44085:SF2">
    <property type="entry name" value="SEPIAPTERIN REDUCTASE"/>
    <property type="match status" value="1"/>
</dbReference>
<dbReference type="InterPro" id="IPR020904">
    <property type="entry name" value="Sc_DH/Rdtase_CS"/>
</dbReference>
<sequence>MKYFIVTGASRGLGAATVKKVAQKGNRIVCIARTQNEEIVKEAQKNGAIVSFVEADLTDHSNVETLLEGVLAELTPDKVEEIYLIQNAGMVDPIKTAGNAPSDVVTNAVHLNLLTPMLMTNKFIELTSTLSCKKVIVHVSSGAGTRPIYGWNTYCTTKAGLNMYTNAVGLEQQLTSNPVTVIAFSPGIMDTEMQAVIRSSNEEDFADINTFKEYHEKGALRSPEFVAEKMVELIYNQKLENGRVYDIKELI</sequence>
<keyword evidence="5" id="KW-0560">Oxidoreductase</keyword>
<dbReference type="SUPFAM" id="SSF51735">
    <property type="entry name" value="NAD(P)-binding Rossmann-fold domains"/>
    <property type="match status" value="1"/>
</dbReference>
<dbReference type="KEGG" id="bcoh:BC6307_18940"/>
<keyword evidence="4" id="KW-0521">NADP</keyword>
<dbReference type="PANTHER" id="PTHR44085">
    <property type="entry name" value="SEPIAPTERIN REDUCTASE"/>
    <property type="match status" value="1"/>
</dbReference>
<comment type="subcellular location">
    <subcellularLocation>
        <location evidence="1">Cytoplasm</location>
    </subcellularLocation>
</comment>
<dbReference type="STRING" id="1314751.GCA_001591425_03000"/>
<organism evidence="6 7">
    <name type="scientific">Sutcliffiella cohnii</name>
    <dbReference type="NCBI Taxonomy" id="33932"/>
    <lineage>
        <taxon>Bacteria</taxon>
        <taxon>Bacillati</taxon>
        <taxon>Bacillota</taxon>
        <taxon>Bacilli</taxon>
        <taxon>Bacillales</taxon>
        <taxon>Bacillaceae</taxon>
        <taxon>Sutcliffiella</taxon>
    </lineage>
</organism>
<dbReference type="InterPro" id="IPR036291">
    <property type="entry name" value="NAD(P)-bd_dom_sf"/>
</dbReference>
<dbReference type="AlphaFoldDB" id="A0A223KV27"/>
<dbReference type="InterPro" id="IPR002347">
    <property type="entry name" value="SDR_fam"/>
</dbReference>
<evidence type="ECO:0000256" key="3">
    <source>
        <dbReference type="ARBA" id="ARBA00022490"/>
    </source>
</evidence>
<proteinExistence type="inferred from homology"/>
<dbReference type="NCBIfam" id="NF005381">
    <property type="entry name" value="PRK06924.1"/>
    <property type="match status" value="1"/>
</dbReference>
<dbReference type="Proteomes" id="UP000215224">
    <property type="component" value="Chromosome"/>
</dbReference>
<evidence type="ECO:0000313" key="7">
    <source>
        <dbReference type="Proteomes" id="UP000215224"/>
    </source>
</evidence>
<evidence type="ECO:0000256" key="5">
    <source>
        <dbReference type="ARBA" id="ARBA00023002"/>
    </source>
</evidence>
<dbReference type="PRINTS" id="PR00081">
    <property type="entry name" value="GDHRDH"/>
</dbReference>
<evidence type="ECO:0000256" key="4">
    <source>
        <dbReference type="ARBA" id="ARBA00022857"/>
    </source>
</evidence>
<dbReference type="Pfam" id="PF00106">
    <property type="entry name" value="adh_short"/>
    <property type="match status" value="1"/>
</dbReference>
<dbReference type="GO" id="GO:0005737">
    <property type="term" value="C:cytoplasm"/>
    <property type="evidence" value="ECO:0007669"/>
    <property type="project" value="UniProtKB-SubCell"/>
</dbReference>
<protein>
    <submittedName>
        <fullName evidence="6">Short-chain dehydrogenase</fullName>
    </submittedName>
</protein>
<dbReference type="RefSeq" id="WP_066417822.1">
    <property type="nucleotide sequence ID" value="NZ_CP018866.1"/>
</dbReference>
<reference evidence="6 7" key="1">
    <citation type="submission" date="2016-12" db="EMBL/GenBank/DDBJ databases">
        <title>The whole genome sequencing and assembly of Bacillus cohnii DSM 6307T strain.</title>
        <authorList>
            <person name="Lee Y.-J."/>
            <person name="Yi H."/>
            <person name="Bahn Y.-S."/>
            <person name="Kim J.F."/>
            <person name="Lee D.-W."/>
        </authorList>
    </citation>
    <scope>NUCLEOTIDE SEQUENCE [LARGE SCALE GENOMIC DNA]</scope>
    <source>
        <strain evidence="6 7">DSM 6307</strain>
    </source>
</reference>
<evidence type="ECO:0000256" key="2">
    <source>
        <dbReference type="ARBA" id="ARBA00006484"/>
    </source>
</evidence>
<name>A0A223KV27_9BACI</name>
<dbReference type="PROSITE" id="PS00061">
    <property type="entry name" value="ADH_SHORT"/>
    <property type="match status" value="1"/>
</dbReference>
<gene>
    <name evidence="6" type="ORF">BC6307_18940</name>
</gene>
<keyword evidence="7" id="KW-1185">Reference proteome</keyword>
<dbReference type="GO" id="GO:0006729">
    <property type="term" value="P:tetrahydrobiopterin biosynthetic process"/>
    <property type="evidence" value="ECO:0007669"/>
    <property type="project" value="TreeGrafter"/>
</dbReference>
<evidence type="ECO:0000313" key="6">
    <source>
        <dbReference type="EMBL" id="AST93188.1"/>
    </source>
</evidence>
<accession>A0A223KV27</accession>
<comment type="similarity">
    <text evidence="2">Belongs to the short-chain dehydrogenases/reductases (SDR) family.</text>
</comment>